<evidence type="ECO:0000256" key="1">
    <source>
        <dbReference type="SAM" id="MobiDB-lite"/>
    </source>
</evidence>
<dbReference type="Proteomes" id="UP000649617">
    <property type="component" value="Unassembled WGS sequence"/>
</dbReference>
<comment type="caution">
    <text evidence="2">The sequence shown here is derived from an EMBL/GenBank/DDBJ whole genome shotgun (WGS) entry which is preliminary data.</text>
</comment>
<evidence type="ECO:0000313" key="3">
    <source>
        <dbReference type="Proteomes" id="UP000649617"/>
    </source>
</evidence>
<gene>
    <name evidence="2" type="ORF">SPIL2461_LOCUS23347</name>
</gene>
<reference evidence="2" key="1">
    <citation type="submission" date="2021-02" db="EMBL/GenBank/DDBJ databases">
        <authorList>
            <person name="Dougan E. K."/>
            <person name="Rhodes N."/>
            <person name="Thang M."/>
            <person name="Chan C."/>
        </authorList>
    </citation>
    <scope>NUCLEOTIDE SEQUENCE</scope>
</reference>
<protein>
    <submittedName>
        <fullName evidence="2">Uncharacterized protein</fullName>
    </submittedName>
</protein>
<feature type="region of interest" description="Disordered" evidence="1">
    <location>
        <begin position="64"/>
        <end position="105"/>
    </location>
</feature>
<feature type="non-terminal residue" evidence="2">
    <location>
        <position position="1"/>
    </location>
</feature>
<name>A0A812YIV9_SYMPI</name>
<dbReference type="EMBL" id="CAJNIZ010048189">
    <property type="protein sequence ID" value="CAE7784014.1"/>
    <property type="molecule type" value="Genomic_DNA"/>
</dbReference>
<organism evidence="2 3">
    <name type="scientific">Symbiodinium pilosum</name>
    <name type="common">Dinoflagellate</name>
    <dbReference type="NCBI Taxonomy" id="2952"/>
    <lineage>
        <taxon>Eukaryota</taxon>
        <taxon>Sar</taxon>
        <taxon>Alveolata</taxon>
        <taxon>Dinophyceae</taxon>
        <taxon>Suessiales</taxon>
        <taxon>Symbiodiniaceae</taxon>
        <taxon>Symbiodinium</taxon>
    </lineage>
</organism>
<dbReference type="OrthoDB" id="407911at2759"/>
<dbReference type="AlphaFoldDB" id="A0A812YIV9"/>
<feature type="compositionally biased region" description="Basic and acidic residues" evidence="1">
    <location>
        <begin position="78"/>
        <end position="89"/>
    </location>
</feature>
<feature type="non-terminal residue" evidence="2">
    <location>
        <position position="132"/>
    </location>
</feature>
<accession>A0A812YIV9</accession>
<evidence type="ECO:0000313" key="2">
    <source>
        <dbReference type="EMBL" id="CAE7784014.1"/>
    </source>
</evidence>
<proteinExistence type="predicted"/>
<sequence length="132" mass="14389">LGSRPCVRQTALYKRHESGNAMKALLGAPHLFWDPADHRAEVQKPIGERRRRFLPRKEEDKWEKVTSSAAGKGGVIEVKQKQDPDEAKGRRPAPQRSAIGAAGGRIVTRSAAEKAAIARHGSGSVAECLTMQ</sequence>
<keyword evidence="3" id="KW-1185">Reference proteome</keyword>